<comment type="caution">
    <text evidence="5">The sequence shown here is derived from an EMBL/GenBank/DDBJ whole genome shotgun (WGS) entry which is preliminary data.</text>
</comment>
<dbReference type="PROSITE" id="PS01124">
    <property type="entry name" value="HTH_ARAC_FAMILY_2"/>
    <property type="match status" value="1"/>
</dbReference>
<dbReference type="RefSeq" id="WP_119477621.1">
    <property type="nucleotide sequence ID" value="NZ_QXML01000004.1"/>
</dbReference>
<evidence type="ECO:0000256" key="2">
    <source>
        <dbReference type="ARBA" id="ARBA00023125"/>
    </source>
</evidence>
<feature type="domain" description="HTH araC/xylS-type" evidence="4">
    <location>
        <begin position="71"/>
        <end position="175"/>
    </location>
</feature>
<dbReference type="EMBL" id="QXML01000004">
    <property type="protein sequence ID" value="RIW15718.1"/>
    <property type="molecule type" value="Genomic_DNA"/>
</dbReference>
<keyword evidence="1" id="KW-0805">Transcription regulation</keyword>
<dbReference type="GO" id="GO:0003700">
    <property type="term" value="F:DNA-binding transcription factor activity"/>
    <property type="evidence" value="ECO:0007669"/>
    <property type="project" value="InterPro"/>
</dbReference>
<dbReference type="PROSITE" id="PS00041">
    <property type="entry name" value="HTH_ARAC_FAMILY_1"/>
    <property type="match status" value="1"/>
</dbReference>
<name>A0A418PS86_9BACT</name>
<dbReference type="SUPFAM" id="SSF46689">
    <property type="entry name" value="Homeodomain-like"/>
    <property type="match status" value="1"/>
</dbReference>
<proteinExistence type="predicted"/>
<dbReference type="InterPro" id="IPR018062">
    <property type="entry name" value="HTH_AraC-typ_CS"/>
</dbReference>
<dbReference type="Gene3D" id="1.10.10.60">
    <property type="entry name" value="Homeodomain-like"/>
    <property type="match status" value="1"/>
</dbReference>
<dbReference type="AlphaFoldDB" id="A0A418PS86"/>
<keyword evidence="6" id="KW-1185">Reference proteome</keyword>
<dbReference type="Proteomes" id="UP000283522">
    <property type="component" value="Unassembled WGS sequence"/>
</dbReference>
<dbReference type="InterPro" id="IPR018060">
    <property type="entry name" value="HTH_AraC"/>
</dbReference>
<evidence type="ECO:0000313" key="6">
    <source>
        <dbReference type="Proteomes" id="UP000283522"/>
    </source>
</evidence>
<dbReference type="PANTHER" id="PTHR43280:SF2">
    <property type="entry name" value="HTH-TYPE TRANSCRIPTIONAL REGULATOR EXSA"/>
    <property type="match status" value="1"/>
</dbReference>
<dbReference type="Pfam" id="PF12833">
    <property type="entry name" value="HTH_18"/>
    <property type="match status" value="1"/>
</dbReference>
<reference evidence="5 6" key="1">
    <citation type="submission" date="2018-09" db="EMBL/GenBank/DDBJ databases">
        <authorList>
            <person name="Wang X."/>
            <person name="Du Z."/>
        </authorList>
    </citation>
    <scope>NUCLEOTIDE SEQUENCE [LARGE SCALE GENOMIC DNA]</scope>
    <source>
        <strain evidence="5 6">N3</strain>
    </source>
</reference>
<gene>
    <name evidence="5" type="ORF">D0X99_09850</name>
</gene>
<dbReference type="GO" id="GO:0043565">
    <property type="term" value="F:sequence-specific DNA binding"/>
    <property type="evidence" value="ECO:0007669"/>
    <property type="project" value="InterPro"/>
</dbReference>
<evidence type="ECO:0000256" key="1">
    <source>
        <dbReference type="ARBA" id="ARBA00023015"/>
    </source>
</evidence>
<evidence type="ECO:0000256" key="3">
    <source>
        <dbReference type="ARBA" id="ARBA00023163"/>
    </source>
</evidence>
<dbReference type="PANTHER" id="PTHR43280">
    <property type="entry name" value="ARAC-FAMILY TRANSCRIPTIONAL REGULATOR"/>
    <property type="match status" value="1"/>
</dbReference>
<dbReference type="InterPro" id="IPR009057">
    <property type="entry name" value="Homeodomain-like_sf"/>
</dbReference>
<evidence type="ECO:0000259" key="4">
    <source>
        <dbReference type="PROSITE" id="PS01124"/>
    </source>
</evidence>
<accession>A0A418PS86</accession>
<keyword evidence="2" id="KW-0238">DNA-binding</keyword>
<protein>
    <submittedName>
        <fullName evidence="5">AraC family transcriptional regulator</fullName>
    </submittedName>
</protein>
<dbReference type="OrthoDB" id="952277at2"/>
<keyword evidence="3" id="KW-0804">Transcription</keyword>
<organism evidence="5 6">
    <name type="scientific">Algoriphagus lacus</name>
    <dbReference type="NCBI Taxonomy" id="2056311"/>
    <lineage>
        <taxon>Bacteria</taxon>
        <taxon>Pseudomonadati</taxon>
        <taxon>Bacteroidota</taxon>
        <taxon>Cytophagia</taxon>
        <taxon>Cytophagales</taxon>
        <taxon>Cyclobacteriaceae</taxon>
        <taxon>Algoriphagus</taxon>
    </lineage>
</organism>
<dbReference type="SMART" id="SM00342">
    <property type="entry name" value="HTH_ARAC"/>
    <property type="match status" value="1"/>
</dbReference>
<evidence type="ECO:0000313" key="5">
    <source>
        <dbReference type="EMBL" id="RIW15718.1"/>
    </source>
</evidence>
<sequence length="186" mass="21349">MEILIKNMVCPRCIEAVKKSLEDAQIDFDNLELGKVTLSTPLSERQKTELAQSLNQKGFELLESKSSALISRIKALIIEQIHHSDQNLGENYSTYLADKLDHEYSSLSRLFSQVEGITIEKFITRQKIERVKELLFYDQLSLSEIAFQLNYSSVAYLSAQFKKETGMTPSEFKRNHPGERKSLDQI</sequence>